<reference evidence="3 4" key="1">
    <citation type="submission" date="2018-12" db="EMBL/GenBank/DDBJ databases">
        <title>The whole draft genome of Aquabacterium sp. SJQ9.</title>
        <authorList>
            <person name="Sun L."/>
            <person name="Gao X."/>
            <person name="Chen W."/>
            <person name="Huang K."/>
        </authorList>
    </citation>
    <scope>NUCLEOTIDE SEQUENCE [LARGE SCALE GENOMIC DNA]</scope>
    <source>
        <strain evidence="3 4">SJQ9</strain>
    </source>
</reference>
<dbReference type="InterPro" id="IPR011990">
    <property type="entry name" value="TPR-like_helical_dom_sf"/>
</dbReference>
<feature type="region of interest" description="Disordered" evidence="2">
    <location>
        <begin position="36"/>
        <end position="56"/>
    </location>
</feature>
<dbReference type="SMART" id="SM00028">
    <property type="entry name" value="TPR"/>
    <property type="match status" value="4"/>
</dbReference>
<dbReference type="Pfam" id="PF13181">
    <property type="entry name" value="TPR_8"/>
    <property type="match status" value="1"/>
</dbReference>
<sequence length="290" mass="32078">MRYTPWMQGGWARLAWAIAGLMTLLVVAGCAGTGAGVGQAQSPSTRQDMTSSAAGRDIVTSSDETEVRRRARIRLELAGAYFGRGQLTTALDEVKQAIALDSSMGDAYELRGLIYDAMNEPGLAEESYRRAIQLDARNGSVLHNYAWFLCQRQQYADADAYFARAAALPMSVALPRTLMARGVCQMQAGLLPQAQESLKRSYELEPGNPVTAFNLALLLYRTGDYDRARFYIRRVNNLAERANAESLWLGIRIEHKLGNLSAQDDLATQLRSRFPNARETTALDLGRFDD</sequence>
<name>A0A3R8S2V0_9BURK</name>
<dbReference type="SUPFAM" id="SSF48452">
    <property type="entry name" value="TPR-like"/>
    <property type="match status" value="1"/>
</dbReference>
<dbReference type="EMBL" id="RSED01000008">
    <property type="protein sequence ID" value="RRS04191.1"/>
    <property type="molecule type" value="Genomic_DNA"/>
</dbReference>
<keyword evidence="1" id="KW-0802">TPR repeat</keyword>
<dbReference type="InterPro" id="IPR013360">
    <property type="entry name" value="Pilus_4_PilW"/>
</dbReference>
<keyword evidence="4" id="KW-1185">Reference proteome</keyword>
<dbReference type="PROSITE" id="PS50005">
    <property type="entry name" value="TPR"/>
    <property type="match status" value="1"/>
</dbReference>
<gene>
    <name evidence="3" type="primary">pilW</name>
    <name evidence="3" type="ORF">EIP75_12550</name>
</gene>
<feature type="compositionally biased region" description="Polar residues" evidence="2">
    <location>
        <begin position="39"/>
        <end position="53"/>
    </location>
</feature>
<evidence type="ECO:0000256" key="1">
    <source>
        <dbReference type="PROSITE-ProRule" id="PRU00339"/>
    </source>
</evidence>
<evidence type="ECO:0000256" key="2">
    <source>
        <dbReference type="SAM" id="MobiDB-lite"/>
    </source>
</evidence>
<dbReference type="Proteomes" id="UP000269265">
    <property type="component" value="Unassembled WGS sequence"/>
</dbReference>
<dbReference type="PANTHER" id="PTHR12558">
    <property type="entry name" value="CELL DIVISION CYCLE 16,23,27"/>
    <property type="match status" value="1"/>
</dbReference>
<dbReference type="Gene3D" id="1.25.40.10">
    <property type="entry name" value="Tetratricopeptide repeat domain"/>
    <property type="match status" value="1"/>
</dbReference>
<feature type="repeat" description="TPR" evidence="1">
    <location>
        <begin position="105"/>
        <end position="138"/>
    </location>
</feature>
<dbReference type="AlphaFoldDB" id="A0A3R8S2V0"/>
<protein>
    <submittedName>
        <fullName evidence="3">Type IV pilus biogenesis/stability protein PilW</fullName>
    </submittedName>
</protein>
<proteinExistence type="predicted"/>
<evidence type="ECO:0000313" key="3">
    <source>
        <dbReference type="EMBL" id="RRS04191.1"/>
    </source>
</evidence>
<dbReference type="InterPro" id="IPR019734">
    <property type="entry name" value="TPR_rpt"/>
</dbReference>
<organism evidence="3 4">
    <name type="scientific">Aquabacterium soli</name>
    <dbReference type="NCBI Taxonomy" id="2493092"/>
    <lineage>
        <taxon>Bacteria</taxon>
        <taxon>Pseudomonadati</taxon>
        <taxon>Pseudomonadota</taxon>
        <taxon>Betaproteobacteria</taxon>
        <taxon>Burkholderiales</taxon>
        <taxon>Aquabacterium</taxon>
    </lineage>
</organism>
<evidence type="ECO:0000313" key="4">
    <source>
        <dbReference type="Proteomes" id="UP000269265"/>
    </source>
</evidence>
<dbReference type="OrthoDB" id="9814042at2"/>
<dbReference type="NCBIfam" id="TIGR02521">
    <property type="entry name" value="type_IV_pilW"/>
    <property type="match status" value="1"/>
</dbReference>
<dbReference type="RefSeq" id="WP_125243595.1">
    <property type="nucleotide sequence ID" value="NZ_RSED01000008.1"/>
</dbReference>
<accession>A0A3R8S2V0</accession>
<comment type="caution">
    <text evidence="3">The sequence shown here is derived from an EMBL/GenBank/DDBJ whole genome shotgun (WGS) entry which is preliminary data.</text>
</comment>
<dbReference type="PROSITE" id="PS51257">
    <property type="entry name" value="PROKAR_LIPOPROTEIN"/>
    <property type="match status" value="1"/>
</dbReference>
<dbReference type="Pfam" id="PF14559">
    <property type="entry name" value="TPR_19"/>
    <property type="match status" value="1"/>
</dbReference>
<dbReference type="PANTHER" id="PTHR12558:SF13">
    <property type="entry name" value="CELL DIVISION CYCLE PROTEIN 27 HOMOLOG"/>
    <property type="match status" value="1"/>
</dbReference>